<evidence type="ECO:0000256" key="8">
    <source>
        <dbReference type="ARBA" id="ARBA00046280"/>
    </source>
</evidence>
<reference evidence="11 12" key="1">
    <citation type="journal article" date="2014" name="Nat. Genet.">
        <title>Genome and transcriptome of the porcine whipworm Trichuris suis.</title>
        <authorList>
            <person name="Jex A.R."/>
            <person name="Nejsum P."/>
            <person name="Schwarz E.M."/>
            <person name="Hu L."/>
            <person name="Young N.D."/>
            <person name="Hall R.S."/>
            <person name="Korhonen P.K."/>
            <person name="Liao S."/>
            <person name="Thamsborg S."/>
            <person name="Xia J."/>
            <person name="Xu P."/>
            <person name="Wang S."/>
            <person name="Scheerlinck J.P."/>
            <person name="Hofmann A."/>
            <person name="Sternberg P.W."/>
            <person name="Wang J."/>
            <person name="Gasser R.B."/>
        </authorList>
    </citation>
    <scope>NUCLEOTIDE SEQUENCE [LARGE SCALE GENOMIC DNA]</scope>
    <source>
        <strain evidence="11">DCEP-RM93M</strain>
    </source>
</reference>
<evidence type="ECO:0000259" key="10">
    <source>
        <dbReference type="PROSITE" id="PS50192"/>
    </source>
</evidence>
<evidence type="ECO:0000256" key="6">
    <source>
        <dbReference type="ARBA" id="ARBA00023034"/>
    </source>
</evidence>
<evidence type="ECO:0000313" key="11">
    <source>
        <dbReference type="EMBL" id="KFD55309.1"/>
    </source>
</evidence>
<evidence type="ECO:0000256" key="4">
    <source>
        <dbReference type="ARBA" id="ARBA00022927"/>
    </source>
</evidence>
<gene>
    <name evidence="11" type="ORF">M513_03950</name>
</gene>
<dbReference type="CDD" id="cd15853">
    <property type="entry name" value="SNARE_Bet1"/>
    <property type="match status" value="1"/>
</dbReference>
<feature type="domain" description="T-SNARE coiled-coil homology" evidence="10">
    <location>
        <begin position="47"/>
        <end position="109"/>
    </location>
</feature>
<organism evidence="11 12">
    <name type="scientific">Trichuris suis</name>
    <name type="common">pig whipworm</name>
    <dbReference type="NCBI Taxonomy" id="68888"/>
    <lineage>
        <taxon>Eukaryota</taxon>
        <taxon>Metazoa</taxon>
        <taxon>Ecdysozoa</taxon>
        <taxon>Nematoda</taxon>
        <taxon>Enoplea</taxon>
        <taxon>Dorylaimia</taxon>
        <taxon>Trichinellida</taxon>
        <taxon>Trichuridae</taxon>
        <taxon>Trichuris</taxon>
    </lineage>
</organism>
<dbReference type="AlphaFoldDB" id="A0A085MDL3"/>
<dbReference type="PANTHER" id="PTHR12791">
    <property type="entry name" value="GOLGI SNARE BET1-RELATED"/>
    <property type="match status" value="1"/>
</dbReference>
<accession>A0A085MDL3</accession>
<evidence type="ECO:0000256" key="9">
    <source>
        <dbReference type="SAM" id="Phobius"/>
    </source>
</evidence>
<dbReference type="GO" id="GO:0000139">
    <property type="term" value="C:Golgi membrane"/>
    <property type="evidence" value="ECO:0007669"/>
    <property type="project" value="UniProtKB-SubCell"/>
</dbReference>
<evidence type="ECO:0000256" key="2">
    <source>
        <dbReference type="ARBA" id="ARBA00022448"/>
    </source>
</evidence>
<keyword evidence="7 9" id="KW-0472">Membrane</keyword>
<dbReference type="Proteomes" id="UP000030764">
    <property type="component" value="Unassembled WGS sequence"/>
</dbReference>
<dbReference type="EMBL" id="KL363201">
    <property type="protein sequence ID" value="KFD55309.1"/>
    <property type="molecule type" value="Genomic_DNA"/>
</dbReference>
<dbReference type="InterPro" id="IPR039899">
    <property type="entry name" value="BET1_SNARE"/>
</dbReference>
<name>A0A085MDL3_9BILA</name>
<keyword evidence="6" id="KW-0333">Golgi apparatus</keyword>
<keyword evidence="5 9" id="KW-1133">Transmembrane helix</keyword>
<comment type="subcellular location">
    <subcellularLocation>
        <location evidence="8">Endomembrane system</location>
        <topology evidence="8">Single-pass type IV membrane protein</topology>
    </subcellularLocation>
    <subcellularLocation>
        <location evidence="1">Golgi apparatus membrane</location>
    </subcellularLocation>
</comment>
<keyword evidence="4" id="KW-0653">Protein transport</keyword>
<evidence type="ECO:0000256" key="7">
    <source>
        <dbReference type="ARBA" id="ARBA00023136"/>
    </source>
</evidence>
<dbReference type="SUPFAM" id="SSF58038">
    <property type="entry name" value="SNARE fusion complex"/>
    <property type="match status" value="1"/>
</dbReference>
<dbReference type="InterPro" id="IPR000727">
    <property type="entry name" value="T_SNARE_dom"/>
</dbReference>
<dbReference type="GO" id="GO:0015031">
    <property type="term" value="P:protein transport"/>
    <property type="evidence" value="ECO:0007669"/>
    <property type="project" value="UniProtKB-KW"/>
</dbReference>
<keyword evidence="2" id="KW-0813">Transport</keyword>
<keyword evidence="3 9" id="KW-0812">Transmembrane</keyword>
<evidence type="ECO:0000313" key="12">
    <source>
        <dbReference type="Proteomes" id="UP000030764"/>
    </source>
</evidence>
<feature type="transmembrane region" description="Helical" evidence="9">
    <location>
        <begin position="117"/>
        <end position="136"/>
    </location>
</feature>
<keyword evidence="12" id="KW-1185">Reference proteome</keyword>
<protein>
    <recommendedName>
        <fullName evidence="10">t-SNARE coiled-coil homology domain-containing protein</fullName>
    </recommendedName>
</protein>
<evidence type="ECO:0000256" key="1">
    <source>
        <dbReference type="ARBA" id="ARBA00004394"/>
    </source>
</evidence>
<dbReference type="PROSITE" id="PS50192">
    <property type="entry name" value="T_SNARE"/>
    <property type="match status" value="1"/>
</dbReference>
<evidence type="ECO:0000256" key="5">
    <source>
        <dbReference type="ARBA" id="ARBA00022989"/>
    </source>
</evidence>
<sequence>MQNRAQRHCSARQRFFWLECERIQGSSTFGMYRAGSSSSAAGMSKQHYLESDNDQMVDNLKHKVTTLKSLTIDIGDEVRRQNKELGGLEDQFDSGRNVLEATMRRLGLISRSGSARFTLYLILFSFMVFVMMYYMLRR</sequence>
<proteinExistence type="predicted"/>
<dbReference type="Gene3D" id="1.20.5.110">
    <property type="match status" value="1"/>
</dbReference>
<evidence type="ECO:0000256" key="3">
    <source>
        <dbReference type="ARBA" id="ARBA00022692"/>
    </source>
</evidence>